<sequence>MITASVGVDSSLLLEPARELLFPVPDVTTEHRPRCSLTLTNLSPLNDVVFRVRTRNPDAFTVRPTHGLVVPGASAHVTITATARTCKRLGAMDPRDLKTRQSSELFLVQSVEREEEVQAMEPLDPHSSTSLREFWKKVPKDCITENKMVCRFAASTPGVRPPLPSEVTQDNNMFSRSLSSASMSSQEYRSSRSENRSLSMSARETRLSRSGSSSDRSEFSRSFSNQFDELRREDRRSRQQSFVSHASFHTTIEPPMPIDRRPEARRVSAASPPVDRRSEARLSSSTDYGISRTPMTRLRDTALSSISVNDSSVSDTMLTALSTDSAAGEPTHELGPLLYLIQPDDMLSFNVKPAPRFWGKTSFFIVNSSQNDCLTFKVRTSNQTGYVVKPSRGLVSTTSAQEVVVSLCAPHDENAFDPDKREAKDGFMIEVANISRDKYADLIKLDERRRTREISSLWSLMPRSNRQSTMLSVELKMEGSDCDSGTHESSESGNSDAQSSSASVSKSKMEEAQRQSLRSVVYGMKQLHTTDESPERTARNKLHTIYRYSDSDESAFTIAPTPVPTEIGDESDDEVVYPRHNAASNAPQDSAVIVVSADRMDTVDFSNPKLSFFI</sequence>
<dbReference type="Pfam" id="PF00635">
    <property type="entry name" value="Motile_Sperm"/>
    <property type="match status" value="2"/>
</dbReference>
<evidence type="ECO:0000256" key="4">
    <source>
        <dbReference type="ARBA" id="ARBA00022989"/>
    </source>
</evidence>
<dbReference type="InterPro" id="IPR000535">
    <property type="entry name" value="MSP_dom"/>
</dbReference>
<dbReference type="Proteomes" id="UP001632037">
    <property type="component" value="Unassembled WGS sequence"/>
</dbReference>
<dbReference type="Gene3D" id="2.60.40.10">
    <property type="entry name" value="Immunoglobulins"/>
    <property type="match status" value="2"/>
</dbReference>
<keyword evidence="9" id="KW-1185">Reference proteome</keyword>
<evidence type="ECO:0000256" key="2">
    <source>
        <dbReference type="ARBA" id="ARBA00008932"/>
    </source>
</evidence>
<protein>
    <recommendedName>
        <fullName evidence="7">MSP domain-containing protein</fullName>
    </recommendedName>
</protein>
<dbReference type="PANTHER" id="PTHR10809">
    <property type="entry name" value="VESICLE-ASSOCIATED MEMBRANE PROTEIN-ASSOCIATED PROTEIN"/>
    <property type="match status" value="1"/>
</dbReference>
<feature type="compositionally biased region" description="Polar residues" evidence="6">
    <location>
        <begin position="239"/>
        <end position="250"/>
    </location>
</feature>
<dbReference type="InterPro" id="IPR013783">
    <property type="entry name" value="Ig-like_fold"/>
</dbReference>
<proteinExistence type="inferred from homology"/>
<comment type="similarity">
    <text evidence="2">Belongs to the VAMP-associated protein (VAP) (TC 9.B.17) family.</text>
</comment>
<dbReference type="AlphaFoldDB" id="A0ABD3G9L0"/>
<evidence type="ECO:0000256" key="6">
    <source>
        <dbReference type="SAM" id="MobiDB-lite"/>
    </source>
</evidence>
<evidence type="ECO:0000256" key="3">
    <source>
        <dbReference type="ARBA" id="ARBA00022692"/>
    </source>
</evidence>
<feature type="compositionally biased region" description="Low complexity" evidence="6">
    <location>
        <begin position="196"/>
        <end position="224"/>
    </location>
</feature>
<feature type="compositionally biased region" description="Basic and acidic residues" evidence="6">
    <location>
        <begin position="228"/>
        <end position="237"/>
    </location>
</feature>
<accession>A0ABD3G9L0</accession>
<dbReference type="SUPFAM" id="SSF49354">
    <property type="entry name" value="PapD-like"/>
    <property type="match status" value="2"/>
</dbReference>
<feature type="compositionally biased region" description="Basic and acidic residues" evidence="6">
    <location>
        <begin position="476"/>
        <end position="490"/>
    </location>
</feature>
<evidence type="ECO:0000259" key="7">
    <source>
        <dbReference type="PROSITE" id="PS50202"/>
    </source>
</evidence>
<organism evidence="8 9">
    <name type="scientific">Phytophthora oleae</name>
    <dbReference type="NCBI Taxonomy" id="2107226"/>
    <lineage>
        <taxon>Eukaryota</taxon>
        <taxon>Sar</taxon>
        <taxon>Stramenopiles</taxon>
        <taxon>Oomycota</taxon>
        <taxon>Peronosporomycetes</taxon>
        <taxon>Peronosporales</taxon>
        <taxon>Peronosporaceae</taxon>
        <taxon>Phytophthora</taxon>
    </lineage>
</organism>
<reference evidence="8 9" key="1">
    <citation type="submission" date="2024-09" db="EMBL/GenBank/DDBJ databases">
        <title>Genome sequencing and assembly of Phytophthora oleae, isolate VK10A, causative agent of rot of olive drupes.</title>
        <authorList>
            <person name="Conti Taguali S."/>
            <person name="Riolo M."/>
            <person name="La Spada F."/>
            <person name="Cacciola S.O."/>
            <person name="Dionisio G."/>
        </authorList>
    </citation>
    <scope>NUCLEOTIDE SEQUENCE [LARGE SCALE GENOMIC DNA]</scope>
    <source>
        <strain evidence="8 9">VK10A</strain>
    </source>
</reference>
<feature type="domain" description="MSP" evidence="7">
    <location>
        <begin position="338"/>
        <end position="476"/>
    </location>
</feature>
<feature type="compositionally biased region" description="Low complexity" evidence="6">
    <location>
        <begin position="178"/>
        <end position="188"/>
    </location>
</feature>
<evidence type="ECO:0000256" key="1">
    <source>
        <dbReference type="ARBA" id="ARBA00004211"/>
    </source>
</evidence>
<dbReference type="GO" id="GO:0016020">
    <property type="term" value="C:membrane"/>
    <property type="evidence" value="ECO:0007669"/>
    <property type="project" value="UniProtKB-SubCell"/>
</dbReference>
<dbReference type="EMBL" id="JBIMZQ010000001">
    <property type="protein sequence ID" value="KAL3674606.1"/>
    <property type="molecule type" value="Genomic_DNA"/>
</dbReference>
<comment type="caution">
    <text evidence="8">The sequence shown here is derived from an EMBL/GenBank/DDBJ whole genome shotgun (WGS) entry which is preliminary data.</text>
</comment>
<keyword evidence="5" id="KW-0472">Membrane</keyword>
<feature type="region of interest" description="Disordered" evidence="6">
    <location>
        <begin position="476"/>
        <end position="520"/>
    </location>
</feature>
<name>A0ABD3G9L0_9STRA</name>
<dbReference type="PANTHER" id="PTHR10809:SF6">
    <property type="entry name" value="AT11025P-RELATED"/>
    <property type="match status" value="1"/>
</dbReference>
<feature type="compositionally biased region" description="Low complexity" evidence="6">
    <location>
        <begin position="491"/>
        <end position="506"/>
    </location>
</feature>
<dbReference type="InterPro" id="IPR016763">
    <property type="entry name" value="VAP"/>
</dbReference>
<evidence type="ECO:0000313" key="8">
    <source>
        <dbReference type="EMBL" id="KAL3674606.1"/>
    </source>
</evidence>
<comment type="subcellular location">
    <subcellularLocation>
        <location evidence="1">Membrane</location>
        <topology evidence="1">Single-pass type IV membrane protein</topology>
    </subcellularLocation>
</comment>
<gene>
    <name evidence="8" type="ORF">V7S43_000550</name>
</gene>
<evidence type="ECO:0000313" key="9">
    <source>
        <dbReference type="Proteomes" id="UP001632037"/>
    </source>
</evidence>
<keyword evidence="4" id="KW-1133">Transmembrane helix</keyword>
<dbReference type="InterPro" id="IPR008962">
    <property type="entry name" value="PapD-like_sf"/>
</dbReference>
<evidence type="ECO:0000256" key="5">
    <source>
        <dbReference type="ARBA" id="ARBA00023136"/>
    </source>
</evidence>
<feature type="domain" description="MSP" evidence="7">
    <location>
        <begin position="11"/>
        <end position="153"/>
    </location>
</feature>
<feature type="region of interest" description="Disordered" evidence="6">
    <location>
        <begin position="178"/>
        <end position="292"/>
    </location>
</feature>
<dbReference type="PROSITE" id="PS50202">
    <property type="entry name" value="MSP"/>
    <property type="match status" value="2"/>
</dbReference>
<keyword evidence="3" id="KW-0812">Transmembrane</keyword>